<proteinExistence type="predicted"/>
<comment type="caution">
    <text evidence="1">The sequence shown here is derived from an EMBL/GenBank/DDBJ whole genome shotgun (WGS) entry which is preliminary data.</text>
</comment>
<evidence type="ECO:0000313" key="2">
    <source>
        <dbReference type="Proteomes" id="UP000030832"/>
    </source>
</evidence>
<dbReference type="InterPro" id="IPR053746">
    <property type="entry name" value="Viral_HT_Connector_Assembly"/>
</dbReference>
<evidence type="ECO:0008006" key="3">
    <source>
        <dbReference type="Google" id="ProtNLM"/>
    </source>
</evidence>
<dbReference type="EMBL" id="JRJU01000007">
    <property type="protein sequence ID" value="KHF40707.1"/>
    <property type="molecule type" value="Genomic_DNA"/>
</dbReference>
<dbReference type="OrthoDB" id="2909187at2"/>
<name>A0A0B0IIJ5_9BACI</name>
<gene>
    <name evidence="1" type="ORF">LQ50_07900</name>
</gene>
<sequence>MAKLDHVKTLLEKDILDTTEDVLLNLYIQRATDFVTDYCNLIEIPISLNSVIEEMAVFSYLSKGVENITSEGKGSLNESYITEYPSNIMNRLDRHRRIRVV</sequence>
<dbReference type="eggNOG" id="ENOG5030EPX">
    <property type="taxonomic scope" value="Bacteria"/>
</dbReference>
<accession>A0A0B0IIJ5</accession>
<dbReference type="STRING" id="333138.LQ50_07900"/>
<reference evidence="1 2" key="1">
    <citation type="submission" date="2014-09" db="EMBL/GenBank/DDBJ databases">
        <title>Genome sequencing and annotation of Bacillus Okhensis strain Kh10-101T.</title>
        <authorList>
            <person name="Prakash J.S."/>
        </authorList>
    </citation>
    <scope>NUCLEOTIDE SEQUENCE [LARGE SCALE GENOMIC DNA]</scope>
    <source>
        <strain evidence="2">Kh10-101T</strain>
    </source>
</reference>
<dbReference type="AlphaFoldDB" id="A0A0B0IIJ5"/>
<dbReference type="Gene3D" id="1.10.246.150">
    <property type="match status" value="1"/>
</dbReference>
<dbReference type="RefSeq" id="WP_034627695.1">
    <property type="nucleotide sequence ID" value="NZ_JRJU01000007.1"/>
</dbReference>
<dbReference type="Proteomes" id="UP000030832">
    <property type="component" value="Unassembled WGS sequence"/>
</dbReference>
<dbReference type="Pfam" id="PF05135">
    <property type="entry name" value="Phage_connect_1"/>
    <property type="match status" value="1"/>
</dbReference>
<organism evidence="1 2">
    <name type="scientific">Halalkalibacter okhensis</name>
    <dbReference type="NCBI Taxonomy" id="333138"/>
    <lineage>
        <taxon>Bacteria</taxon>
        <taxon>Bacillati</taxon>
        <taxon>Bacillota</taxon>
        <taxon>Bacilli</taxon>
        <taxon>Bacillales</taxon>
        <taxon>Bacillaceae</taxon>
        <taxon>Halalkalibacter</taxon>
    </lineage>
</organism>
<dbReference type="InterPro" id="IPR021146">
    <property type="entry name" value="Phage_gp6-like_head-tail"/>
</dbReference>
<keyword evidence="2" id="KW-1185">Reference proteome</keyword>
<evidence type="ECO:0000313" key="1">
    <source>
        <dbReference type="EMBL" id="KHF40707.1"/>
    </source>
</evidence>
<protein>
    <recommendedName>
        <fullName evidence="3">DNA-packaging protein</fullName>
    </recommendedName>
</protein>